<protein>
    <submittedName>
        <fullName evidence="2">Uncharacterized protein</fullName>
    </submittedName>
</protein>
<feature type="region of interest" description="Disordered" evidence="1">
    <location>
        <begin position="65"/>
        <end position="84"/>
    </location>
</feature>
<dbReference type="OrthoDB" id="9852202at2"/>
<dbReference type="AlphaFoldDB" id="A0A239ALL1"/>
<proteinExistence type="predicted"/>
<reference evidence="2 3" key="1">
    <citation type="submission" date="2017-06" db="EMBL/GenBank/DDBJ databases">
        <authorList>
            <person name="Kim H.J."/>
            <person name="Triplett B.A."/>
        </authorList>
    </citation>
    <scope>NUCLEOTIDE SEQUENCE [LARGE SCALE GENOMIC DNA]</scope>
    <source>
        <strain evidence="2 3">DSM 44272</strain>
    </source>
</reference>
<organism evidence="2 3">
    <name type="scientific">Blastococcus mobilis</name>
    <dbReference type="NCBI Taxonomy" id="1938746"/>
    <lineage>
        <taxon>Bacteria</taxon>
        <taxon>Bacillati</taxon>
        <taxon>Actinomycetota</taxon>
        <taxon>Actinomycetes</taxon>
        <taxon>Geodermatophilales</taxon>
        <taxon>Geodermatophilaceae</taxon>
        <taxon>Blastococcus</taxon>
    </lineage>
</organism>
<evidence type="ECO:0000313" key="3">
    <source>
        <dbReference type="Proteomes" id="UP000198403"/>
    </source>
</evidence>
<sequence length="84" mass="9163">MTEKDDFGATYNIHLANGLSSQLREEALRIFAALRATRTERDAHQGELGVPVPLCPVPVDDAGTPYMLPLPHDTHRTSEGPAEP</sequence>
<name>A0A239ALL1_9ACTN</name>
<dbReference type="RefSeq" id="WP_089338990.1">
    <property type="nucleotide sequence ID" value="NZ_FZNO01000049.1"/>
</dbReference>
<accession>A0A239ALL1</accession>
<keyword evidence="3" id="KW-1185">Reference proteome</keyword>
<evidence type="ECO:0000256" key="1">
    <source>
        <dbReference type="SAM" id="MobiDB-lite"/>
    </source>
</evidence>
<gene>
    <name evidence="2" type="ORF">SAMN06272737_1499</name>
</gene>
<evidence type="ECO:0000313" key="2">
    <source>
        <dbReference type="EMBL" id="SNR96566.1"/>
    </source>
</evidence>
<dbReference type="EMBL" id="FZNO01000049">
    <property type="protein sequence ID" value="SNR96566.1"/>
    <property type="molecule type" value="Genomic_DNA"/>
</dbReference>
<dbReference type="Proteomes" id="UP000198403">
    <property type="component" value="Unassembled WGS sequence"/>
</dbReference>